<organism evidence="4 5">
    <name type="scientific">Prymnesium parvum</name>
    <name type="common">Toxic golden alga</name>
    <dbReference type="NCBI Taxonomy" id="97485"/>
    <lineage>
        <taxon>Eukaryota</taxon>
        <taxon>Haptista</taxon>
        <taxon>Haptophyta</taxon>
        <taxon>Prymnesiophyceae</taxon>
        <taxon>Prymnesiales</taxon>
        <taxon>Prymnesiaceae</taxon>
        <taxon>Prymnesium</taxon>
    </lineage>
</organism>
<dbReference type="NCBIfam" id="TIGR00756">
    <property type="entry name" value="PPR"/>
    <property type="match status" value="1"/>
</dbReference>
<dbReference type="InterPro" id="IPR011990">
    <property type="entry name" value="TPR-like_helical_dom_sf"/>
</dbReference>
<evidence type="ECO:0008006" key="6">
    <source>
        <dbReference type="Google" id="ProtNLM"/>
    </source>
</evidence>
<evidence type="ECO:0000256" key="3">
    <source>
        <dbReference type="SAM" id="MobiDB-lite"/>
    </source>
</evidence>
<evidence type="ECO:0000313" key="5">
    <source>
        <dbReference type="Proteomes" id="UP001515480"/>
    </source>
</evidence>
<dbReference type="AlphaFoldDB" id="A0AB34J6C5"/>
<keyword evidence="1" id="KW-0677">Repeat</keyword>
<feature type="repeat" description="PPR" evidence="2">
    <location>
        <begin position="156"/>
        <end position="186"/>
    </location>
</feature>
<evidence type="ECO:0000256" key="2">
    <source>
        <dbReference type="PROSITE-ProRule" id="PRU00708"/>
    </source>
</evidence>
<feature type="region of interest" description="Disordered" evidence="3">
    <location>
        <begin position="250"/>
        <end position="297"/>
    </location>
</feature>
<dbReference type="PANTHER" id="PTHR47447:SF17">
    <property type="entry name" value="OS12G0638900 PROTEIN"/>
    <property type="match status" value="1"/>
</dbReference>
<dbReference type="Pfam" id="PF01535">
    <property type="entry name" value="PPR"/>
    <property type="match status" value="2"/>
</dbReference>
<dbReference type="Proteomes" id="UP001515480">
    <property type="component" value="Unassembled WGS sequence"/>
</dbReference>
<gene>
    <name evidence="4" type="ORF">AB1Y20_005643</name>
</gene>
<dbReference type="PANTHER" id="PTHR47447">
    <property type="entry name" value="OS03G0856100 PROTEIN"/>
    <property type="match status" value="1"/>
</dbReference>
<proteinExistence type="predicted"/>
<comment type="caution">
    <text evidence="4">The sequence shown here is derived from an EMBL/GenBank/DDBJ whole genome shotgun (WGS) entry which is preliminary data.</text>
</comment>
<reference evidence="4 5" key="1">
    <citation type="journal article" date="2024" name="Science">
        <title>Giant polyketide synthase enzymes in the biosynthesis of giant marine polyether toxins.</title>
        <authorList>
            <person name="Fallon T.R."/>
            <person name="Shende V.V."/>
            <person name="Wierzbicki I.H."/>
            <person name="Pendleton A.L."/>
            <person name="Watervoot N.F."/>
            <person name="Auber R.P."/>
            <person name="Gonzalez D.J."/>
            <person name="Wisecaver J.H."/>
            <person name="Moore B.S."/>
        </authorList>
    </citation>
    <scope>NUCLEOTIDE SEQUENCE [LARGE SCALE GENOMIC DNA]</scope>
    <source>
        <strain evidence="4 5">12B1</strain>
    </source>
</reference>
<evidence type="ECO:0000313" key="4">
    <source>
        <dbReference type="EMBL" id="KAL1512385.1"/>
    </source>
</evidence>
<keyword evidence="5" id="KW-1185">Reference proteome</keyword>
<evidence type="ECO:0000256" key="1">
    <source>
        <dbReference type="ARBA" id="ARBA00022737"/>
    </source>
</evidence>
<dbReference type="Pfam" id="PF13041">
    <property type="entry name" value="PPR_2"/>
    <property type="match status" value="1"/>
</dbReference>
<name>A0AB34J6C5_PRYPA</name>
<protein>
    <recommendedName>
        <fullName evidence="6">Pentacotripeptide-repeat region of PRORP domain-containing protein</fullName>
    </recommendedName>
</protein>
<accession>A0AB34J6C5</accession>
<dbReference type="Gene3D" id="1.25.40.10">
    <property type="entry name" value="Tetratricopeptide repeat domain"/>
    <property type="match status" value="2"/>
</dbReference>
<dbReference type="InterPro" id="IPR002885">
    <property type="entry name" value="PPR_rpt"/>
</dbReference>
<dbReference type="EMBL" id="JBGBPQ010000013">
    <property type="protein sequence ID" value="KAL1512385.1"/>
    <property type="molecule type" value="Genomic_DNA"/>
</dbReference>
<sequence>MLAAWAVALTPRPSAAEKAAGQRLAAHARARRWEDALALLRRLPEHGVAANTVHYNAAIHACARGGKWRAALALLAELAAPDEVSFTSAIAALTSAPAAVGVGEAEAMLSQMRARGLPPSTAAHNAALRVLSGAGETARAMELLAAMRAVREPPPDTITYNAMIAALGKVGQWEAALRLLEEAEASADARPDVVTYTSCMAAARRRPLAPPPPSPSAHLAVCPLRAHASTSPPPPSPLHPRLLRRHLDLSSSFSSASPSTALHPHRPTSRSSSTASLRPPPPPRLHHLSTTAAVCLS</sequence>
<dbReference type="PROSITE" id="PS51375">
    <property type="entry name" value="PPR"/>
    <property type="match status" value="1"/>
</dbReference>
<feature type="compositionally biased region" description="Low complexity" evidence="3">
    <location>
        <begin position="250"/>
        <end position="262"/>
    </location>
</feature>